<accession>A0A177CYK0</accession>
<dbReference type="GeneID" id="28770306"/>
<dbReference type="AlphaFoldDB" id="A0A177CYK0"/>
<evidence type="ECO:0000313" key="2">
    <source>
        <dbReference type="Proteomes" id="UP000077069"/>
    </source>
</evidence>
<dbReference type="InParanoid" id="A0A177CYK0"/>
<dbReference type="Proteomes" id="UP000077069">
    <property type="component" value="Unassembled WGS sequence"/>
</dbReference>
<name>A0A177CYK0_9PLEO</name>
<reference evidence="1 2" key="1">
    <citation type="submission" date="2016-05" db="EMBL/GenBank/DDBJ databases">
        <title>Comparative analysis of secretome profiles of manganese(II)-oxidizing ascomycete fungi.</title>
        <authorList>
            <consortium name="DOE Joint Genome Institute"/>
            <person name="Zeiner C.A."/>
            <person name="Purvine S.O."/>
            <person name="Zink E.M."/>
            <person name="Wu S."/>
            <person name="Pasa-Tolic L."/>
            <person name="Chaput D.L."/>
            <person name="Haridas S."/>
            <person name="Grigoriev I.V."/>
            <person name="Santelli C.M."/>
            <person name="Hansel C.M."/>
        </authorList>
    </citation>
    <scope>NUCLEOTIDE SEQUENCE [LARGE SCALE GENOMIC DNA]</scope>
    <source>
        <strain evidence="1 2">AP3s5-JAC2a</strain>
    </source>
</reference>
<keyword evidence="2" id="KW-1185">Reference proteome</keyword>
<evidence type="ECO:0000313" key="1">
    <source>
        <dbReference type="EMBL" id="OAG11900.1"/>
    </source>
</evidence>
<dbReference type="RefSeq" id="XP_018042265.1">
    <property type="nucleotide sequence ID" value="XM_018186820.1"/>
</dbReference>
<gene>
    <name evidence="1" type="ORF">CC84DRAFT_59843</name>
</gene>
<dbReference type="EMBL" id="KV441548">
    <property type="protein sequence ID" value="OAG11900.1"/>
    <property type="molecule type" value="Genomic_DNA"/>
</dbReference>
<protein>
    <submittedName>
        <fullName evidence="1">Uncharacterized protein</fullName>
    </submittedName>
</protein>
<proteinExistence type="predicted"/>
<sequence length="208" mass="22265">MELSAAGRCALLCAGIAESDAKTAAQRVGGSVGVALGGAVVRSTMMQAVGPQRLSWRGRTSERGRVPARCSGDAQILCRKDLVRVVVVHGAVKWRLCSVRVSRTGSVVQGAGAGFVTGLGWAGQSVPSTRLPLNKAKDARAHNAEHLGQLYRPLLVCRYIFQWHGLDGGCTARVTTNLHIRNGSGIACRNYRSASARFECLKRIYILH</sequence>
<organism evidence="1 2">
    <name type="scientific">Paraphaeosphaeria sporulosa</name>
    <dbReference type="NCBI Taxonomy" id="1460663"/>
    <lineage>
        <taxon>Eukaryota</taxon>
        <taxon>Fungi</taxon>
        <taxon>Dikarya</taxon>
        <taxon>Ascomycota</taxon>
        <taxon>Pezizomycotina</taxon>
        <taxon>Dothideomycetes</taxon>
        <taxon>Pleosporomycetidae</taxon>
        <taxon>Pleosporales</taxon>
        <taxon>Massarineae</taxon>
        <taxon>Didymosphaeriaceae</taxon>
        <taxon>Paraphaeosphaeria</taxon>
    </lineage>
</organism>